<organism evidence="1 2">
    <name type="scientific">Kribbella caucasensis</name>
    <dbReference type="NCBI Taxonomy" id="2512215"/>
    <lineage>
        <taxon>Bacteria</taxon>
        <taxon>Bacillati</taxon>
        <taxon>Actinomycetota</taxon>
        <taxon>Actinomycetes</taxon>
        <taxon>Propionibacteriales</taxon>
        <taxon>Kribbellaceae</taxon>
        <taxon>Kribbella</taxon>
    </lineage>
</organism>
<comment type="caution">
    <text evidence="1">The sequence shown here is derived from an EMBL/GenBank/DDBJ whole genome shotgun (WGS) entry which is preliminary data.</text>
</comment>
<protein>
    <submittedName>
        <fullName evidence="1">Uncharacterized protein</fullName>
    </submittedName>
</protein>
<proteinExistence type="predicted"/>
<accession>A0A4R6J5I9</accession>
<evidence type="ECO:0000313" key="2">
    <source>
        <dbReference type="Proteomes" id="UP000295388"/>
    </source>
</evidence>
<gene>
    <name evidence="1" type="ORF">EV643_1356</name>
</gene>
<name>A0A4R6J5I9_9ACTN</name>
<dbReference type="Proteomes" id="UP000295388">
    <property type="component" value="Unassembled WGS sequence"/>
</dbReference>
<keyword evidence="2" id="KW-1185">Reference proteome</keyword>
<sequence>MNWDDEHASRWLAGWRPRIGWPENGNCDGYAVS</sequence>
<reference evidence="1 2" key="1">
    <citation type="submission" date="2019-03" db="EMBL/GenBank/DDBJ databases">
        <title>Genomic Encyclopedia of Type Strains, Phase III (KMG-III): the genomes of soil and plant-associated and newly described type strains.</title>
        <authorList>
            <person name="Whitman W."/>
        </authorList>
    </citation>
    <scope>NUCLEOTIDE SEQUENCE [LARGE SCALE GENOMIC DNA]</scope>
    <source>
        <strain evidence="1 2">VKM Ac-2527</strain>
    </source>
</reference>
<dbReference type="AlphaFoldDB" id="A0A4R6J5I9"/>
<evidence type="ECO:0000313" key="1">
    <source>
        <dbReference type="EMBL" id="TDO30684.1"/>
    </source>
</evidence>
<dbReference type="EMBL" id="SNWQ01000035">
    <property type="protein sequence ID" value="TDO30684.1"/>
    <property type="molecule type" value="Genomic_DNA"/>
</dbReference>